<reference evidence="2" key="1">
    <citation type="submission" date="2023-03" db="EMBL/GenBank/DDBJ databases">
        <title>Massive genome expansion in bonnet fungi (Mycena s.s.) driven by repeated elements and novel gene families across ecological guilds.</title>
        <authorList>
            <consortium name="Lawrence Berkeley National Laboratory"/>
            <person name="Harder C.B."/>
            <person name="Miyauchi S."/>
            <person name="Viragh M."/>
            <person name="Kuo A."/>
            <person name="Thoen E."/>
            <person name="Andreopoulos B."/>
            <person name="Lu D."/>
            <person name="Skrede I."/>
            <person name="Drula E."/>
            <person name="Henrissat B."/>
            <person name="Morin E."/>
            <person name="Kohler A."/>
            <person name="Barry K."/>
            <person name="LaButti K."/>
            <person name="Morin E."/>
            <person name="Salamov A."/>
            <person name="Lipzen A."/>
            <person name="Mereny Z."/>
            <person name="Hegedus B."/>
            <person name="Baldrian P."/>
            <person name="Stursova M."/>
            <person name="Weitz H."/>
            <person name="Taylor A."/>
            <person name="Grigoriev I.V."/>
            <person name="Nagy L.G."/>
            <person name="Martin F."/>
            <person name="Kauserud H."/>
        </authorList>
    </citation>
    <scope>NUCLEOTIDE SEQUENCE</scope>
    <source>
        <strain evidence="2">CBHHK002</strain>
    </source>
</reference>
<dbReference type="PANTHER" id="PTHR46791">
    <property type="entry name" value="EXPRESSED PROTEIN"/>
    <property type="match status" value="1"/>
</dbReference>
<feature type="domain" description="Integrase core" evidence="1">
    <location>
        <begin position="237"/>
        <end position="283"/>
    </location>
</feature>
<dbReference type="PANTHER" id="PTHR46791:SF5">
    <property type="entry name" value="CLR5 DOMAIN-CONTAINING PROTEIN-RELATED"/>
    <property type="match status" value="1"/>
</dbReference>
<proteinExistence type="predicted"/>
<dbReference type="Pfam" id="PF24764">
    <property type="entry name" value="rva_4"/>
    <property type="match status" value="1"/>
</dbReference>
<dbReference type="EMBL" id="JARIHO010000090">
    <property type="protein sequence ID" value="KAJ7306876.1"/>
    <property type="molecule type" value="Genomic_DNA"/>
</dbReference>
<evidence type="ECO:0000313" key="2">
    <source>
        <dbReference type="EMBL" id="KAJ7306876.1"/>
    </source>
</evidence>
<accession>A0AAD6Z3Y1</accession>
<gene>
    <name evidence="2" type="ORF">DFH08DRAFT_720405</name>
</gene>
<dbReference type="InterPro" id="IPR058913">
    <property type="entry name" value="Integrase_dom_put"/>
</dbReference>
<organism evidence="2 3">
    <name type="scientific">Mycena albidolilacea</name>
    <dbReference type="NCBI Taxonomy" id="1033008"/>
    <lineage>
        <taxon>Eukaryota</taxon>
        <taxon>Fungi</taxon>
        <taxon>Dikarya</taxon>
        <taxon>Basidiomycota</taxon>
        <taxon>Agaricomycotina</taxon>
        <taxon>Agaricomycetes</taxon>
        <taxon>Agaricomycetidae</taxon>
        <taxon>Agaricales</taxon>
        <taxon>Marasmiineae</taxon>
        <taxon>Mycenaceae</taxon>
        <taxon>Mycena</taxon>
    </lineage>
</organism>
<protein>
    <recommendedName>
        <fullName evidence="1">Integrase core domain-containing protein</fullName>
    </recommendedName>
</protein>
<evidence type="ECO:0000259" key="1">
    <source>
        <dbReference type="Pfam" id="PF24764"/>
    </source>
</evidence>
<keyword evidence="3" id="KW-1185">Reference proteome</keyword>
<dbReference type="Proteomes" id="UP001218218">
    <property type="component" value="Unassembled WGS sequence"/>
</dbReference>
<name>A0AAD6Z3Y1_9AGAR</name>
<dbReference type="InterPro" id="IPR012337">
    <property type="entry name" value="RNaseH-like_sf"/>
</dbReference>
<evidence type="ECO:0000313" key="3">
    <source>
        <dbReference type="Proteomes" id="UP001218218"/>
    </source>
</evidence>
<comment type="caution">
    <text evidence="2">The sequence shown here is derived from an EMBL/GenBank/DDBJ whole genome shotgun (WGS) entry which is preliminary data.</text>
</comment>
<sequence length="328" mass="36284">MSAHSDAENATSASARLLNFRDAYLRLQRKVDFALRTQLGDAERLTRTSHEAARFLSALEEHQFVFPAAEFATLRDNIAAMQEALDKGATQSADPVNIPPVVVMRKVPNGKGTGRPRLDIDTQFLSSALPLRGPTGIARSIGCSPRTVRRAALKSGLVEPGNPVHRHEIQTDGSVARVWQSTAPAIPAISDDPEALDWQVADILSLFPHFGREMIFGALAARGFRVPVDQIEASYRRIVIHCFIDGKTRFIVGIRASTNNRSTTVLHLFEDATALHGWPSRAEVGDRTSGERDSVHNIRIERLWVDWTNGVGRKWVNFFYELEVSGGL</sequence>
<feature type="non-terminal residue" evidence="2">
    <location>
        <position position="1"/>
    </location>
</feature>
<dbReference type="SUPFAM" id="SSF53098">
    <property type="entry name" value="Ribonuclease H-like"/>
    <property type="match status" value="1"/>
</dbReference>
<dbReference type="AlphaFoldDB" id="A0AAD6Z3Y1"/>